<keyword evidence="2" id="KW-1185">Reference proteome</keyword>
<dbReference type="GO" id="GO:0016787">
    <property type="term" value="F:hydrolase activity"/>
    <property type="evidence" value="ECO:0007669"/>
    <property type="project" value="UniProtKB-KW"/>
</dbReference>
<organism evidence="1 2">
    <name type="scientific">Polyangium fumosum</name>
    <dbReference type="NCBI Taxonomy" id="889272"/>
    <lineage>
        <taxon>Bacteria</taxon>
        <taxon>Pseudomonadati</taxon>
        <taxon>Myxococcota</taxon>
        <taxon>Polyangia</taxon>
        <taxon>Polyangiales</taxon>
        <taxon>Polyangiaceae</taxon>
        <taxon>Polyangium</taxon>
    </lineage>
</organism>
<dbReference type="EMBL" id="SSMQ01000005">
    <property type="protein sequence ID" value="TKD11818.1"/>
    <property type="molecule type" value="Genomic_DNA"/>
</dbReference>
<dbReference type="Gene3D" id="3.40.50.1820">
    <property type="entry name" value="alpha/beta hydrolase"/>
    <property type="match status" value="1"/>
</dbReference>
<dbReference type="InterPro" id="IPR019149">
    <property type="entry name" value="ABHD18"/>
</dbReference>
<reference evidence="1 2" key="1">
    <citation type="submission" date="2019-04" db="EMBL/GenBank/DDBJ databases">
        <authorList>
            <person name="Li Y."/>
            <person name="Wang J."/>
        </authorList>
    </citation>
    <scope>NUCLEOTIDE SEQUENCE [LARGE SCALE GENOMIC DNA]</scope>
    <source>
        <strain evidence="1 2">DSM 14668</strain>
    </source>
</reference>
<dbReference type="Proteomes" id="UP000309215">
    <property type="component" value="Unassembled WGS sequence"/>
</dbReference>
<dbReference type="PANTHER" id="PTHR13617:SF14">
    <property type="entry name" value="PROTEIN ABHD18"/>
    <property type="match status" value="1"/>
</dbReference>
<evidence type="ECO:0000313" key="1">
    <source>
        <dbReference type="EMBL" id="TKD11818.1"/>
    </source>
</evidence>
<dbReference type="InterPro" id="IPR029058">
    <property type="entry name" value="AB_hydrolase_fold"/>
</dbReference>
<dbReference type="PANTHER" id="PTHR13617">
    <property type="entry name" value="PROTEIN ABHD18"/>
    <property type="match status" value="1"/>
</dbReference>
<dbReference type="AlphaFoldDB" id="A0A4U1JHD3"/>
<keyword evidence="1" id="KW-0378">Hydrolase</keyword>
<accession>A0A4U1JHD3</accession>
<dbReference type="RefSeq" id="WP_136928092.1">
    <property type="nucleotide sequence ID" value="NZ_SSMQ01000005.1"/>
</dbReference>
<dbReference type="SUPFAM" id="SSF53474">
    <property type="entry name" value="alpha/beta-Hydrolases"/>
    <property type="match status" value="1"/>
</dbReference>
<sequence>MQIHWLDALFGQIVLSRSPRYFSDGWGPLSERDALLEPQRTPAVLHDLVIGRAVREGQTLVQEGRFKSPAASELMPSVCHAARFQLVLPAGAGARPPVCLLLAASGDEGFGRRRSLADGLALHGIGALLLENPYYGARRPPGQRSVAVRTVIDLLLMFRAAAVESLALLQWLRARGHDYLGISGFSMGGSLAAYTAALHPEPLAVIPVAAAHAIAPIFEEGVLSDMADWRALGSEGGASPAIRRQLCDVLAPASITALPPPPALHGAILLAAQEDGFVPPSSTQRLAEHWQGAEVRHLPGGHVSVALTQRNAIIRAVCDAFTRLAPVRPSKASLRDPAFRP</sequence>
<comment type="caution">
    <text evidence="1">The sequence shown here is derived from an EMBL/GenBank/DDBJ whole genome shotgun (WGS) entry which is preliminary data.</text>
</comment>
<dbReference type="Pfam" id="PF09752">
    <property type="entry name" value="ABHD18"/>
    <property type="match status" value="2"/>
</dbReference>
<dbReference type="OrthoDB" id="9152082at2"/>
<proteinExistence type="predicted"/>
<protein>
    <submittedName>
        <fullName evidence="1">Abhydrolase domain-containing 18</fullName>
    </submittedName>
</protein>
<evidence type="ECO:0000313" key="2">
    <source>
        <dbReference type="Proteomes" id="UP000309215"/>
    </source>
</evidence>
<gene>
    <name evidence="1" type="ORF">E8A74_06715</name>
</gene>
<name>A0A4U1JHD3_9BACT</name>